<feature type="region of interest" description="Disordered" evidence="1">
    <location>
        <begin position="280"/>
        <end position="306"/>
    </location>
</feature>
<feature type="compositionally biased region" description="Basic and acidic residues" evidence="1">
    <location>
        <begin position="599"/>
        <end position="625"/>
    </location>
</feature>
<feature type="compositionally biased region" description="Basic and acidic residues" evidence="1">
    <location>
        <begin position="280"/>
        <end position="291"/>
    </location>
</feature>
<dbReference type="Proteomes" id="UP000002700">
    <property type="component" value="Chromosome I"/>
</dbReference>
<dbReference type="EMBL" id="CP000124">
    <property type="protein sequence ID" value="ABA51164.1"/>
    <property type="molecule type" value="Genomic_DNA"/>
</dbReference>
<feature type="compositionally biased region" description="Basic residues" evidence="1">
    <location>
        <begin position="44"/>
        <end position="64"/>
    </location>
</feature>
<feature type="region of interest" description="Disordered" evidence="1">
    <location>
        <begin position="217"/>
        <end position="249"/>
    </location>
</feature>
<protein>
    <submittedName>
        <fullName evidence="2">Uncharacterized protein</fullName>
    </submittedName>
</protein>
<dbReference type="HOGENOM" id="CLU_429421_0_0_4"/>
<evidence type="ECO:0000313" key="2">
    <source>
        <dbReference type="EMBL" id="ABA51164.1"/>
    </source>
</evidence>
<organism evidence="2 3">
    <name type="scientific">Burkholderia pseudomallei (strain 1710b)</name>
    <dbReference type="NCBI Taxonomy" id="320372"/>
    <lineage>
        <taxon>Bacteria</taxon>
        <taxon>Pseudomonadati</taxon>
        <taxon>Pseudomonadota</taxon>
        <taxon>Betaproteobacteria</taxon>
        <taxon>Burkholderiales</taxon>
        <taxon>Burkholderiaceae</taxon>
        <taxon>Burkholderia</taxon>
        <taxon>pseudomallei group</taxon>
    </lineage>
</organism>
<dbReference type="EnsemblBacteria" id="ABA51164">
    <property type="protein sequence ID" value="ABA51164"/>
    <property type="gene ID" value="BURPS1710b_3679"/>
</dbReference>
<evidence type="ECO:0000256" key="1">
    <source>
        <dbReference type="SAM" id="MobiDB-lite"/>
    </source>
</evidence>
<gene>
    <name evidence="2" type="ordered locus">BURPS1710b_3679</name>
</gene>
<sequence>MPHASRDIGRRACAAPRVSSDRCFALVTTTEGRCERPPAQSGRRSGRNLHFPSRRTARPHHPGGRGRDRRVPRARLLGARHLPAACAAADGEPAERRQDDRDRRHRLVLRADEGDDARRARDRAACRAVPDLGVRSAWALSAREEARRAARRQQLRAVPLRDGVRVLPRISDDFPRDGALQRAARCRDVDRYRQLPELRARDVRCIRRDVRGADRRRAARAHGCADRAKAQGDPSVRDRRRVRRRGRRDAARRVLAADARAAARAAVRGRHYRGAAFRETAREGRGREQGHGELTALAGRGRPAPGVRFRGAAARISRAAKAAEASRDCSRRRSIRAGPRCASRPSRRRRRLAGMAARNEKGNPVDCLFVCRRASRSRRPGRRHRRAAPRPCRRPSSACLARVRGARRRSLLLVAVLVVERLLRRRRPLADHDGDVELLALAHHVNLRRRAGLDLRDDVQQLRRIGDVLAVDRHQNIARLDARLVGRAALQHARNDRARFLRKAERFGDLRRHVLRLDADPAARDGARRDDALEHVARGRHGDREADAERAARARVDRRIDAEQVAVYVDERAARIARVDRRVGLDEVLERVDAEVVAPERADDPHRDRLADPERVADREHDVAHARLVGAAERDRR</sequence>
<name>Q3JN10_BURP1</name>
<accession>Q3JN10</accession>
<feature type="compositionally biased region" description="Basic residues" evidence="1">
    <location>
        <begin position="238"/>
        <end position="247"/>
    </location>
</feature>
<evidence type="ECO:0000313" key="3">
    <source>
        <dbReference type="Proteomes" id="UP000002700"/>
    </source>
</evidence>
<reference evidence="2 3" key="1">
    <citation type="submission" date="2005-09" db="EMBL/GenBank/DDBJ databases">
        <authorList>
            <person name="Woods D.E."/>
            <person name="Nierman W.C."/>
        </authorList>
    </citation>
    <scope>NUCLEOTIDE SEQUENCE [LARGE SCALE GENOMIC DNA]</scope>
    <source>
        <strain evidence="2 3">1710b</strain>
    </source>
</reference>
<feature type="compositionally biased region" description="Basic and acidic residues" evidence="1">
    <location>
        <begin position="93"/>
        <end position="102"/>
    </location>
</feature>
<feature type="region of interest" description="Disordered" evidence="1">
    <location>
        <begin position="31"/>
        <end position="70"/>
    </location>
</feature>
<proteinExistence type="predicted"/>
<feature type="region of interest" description="Disordered" evidence="1">
    <location>
        <begin position="325"/>
        <end position="350"/>
    </location>
</feature>
<feature type="region of interest" description="Disordered" evidence="1">
    <location>
        <begin position="82"/>
        <end position="106"/>
    </location>
</feature>
<dbReference type="AlphaFoldDB" id="Q3JN10"/>
<dbReference type="KEGG" id="bpm:BURPS1710b_3679"/>
<feature type="region of interest" description="Disordered" evidence="1">
    <location>
        <begin position="599"/>
        <end position="637"/>
    </location>
</feature>